<sequence>MPGAPGLGHLSSGMAGPGIGLGMGPPPELASAMGGTGFDMSDFPSLGGRPAAANPALQQFRAAPPPAQSEFRAVEEDFPALGGAPAKRPAAVGSGGADFPPLGGGMGDEAAQSHALARDFGAPPGGEPASSAGSATDRFGLMGILSVIRMTEPDLNTLALGTDLTSLGLNLNSADSLYATFASPWADAPAQREPEFTLPQCYYMQPPALKTGHFSKFQLETLFYIFYNMPRDTLQAYAATELYNRDWRYHKDLTLWFTRASRQEGGGEAGQKGQYLGFDIHEWRKNKKYRPRPSSSFRQYIYFDIHEWRKKLFHGVGGGGAAGGEGAEGESEEAPLPNLGGD</sequence>
<dbReference type="Pfam" id="PF04153">
    <property type="entry name" value="NOT2_3_5_C"/>
    <property type="match status" value="1"/>
</dbReference>
<dbReference type="Proteomes" id="UP000013827">
    <property type="component" value="Unassembled WGS sequence"/>
</dbReference>
<dbReference type="HOGENOM" id="CLU_812416_0_0_1"/>
<name>A0A0D3IHV1_EMIH1</name>
<feature type="region of interest" description="Disordered" evidence="4">
    <location>
        <begin position="319"/>
        <end position="342"/>
    </location>
</feature>
<protein>
    <recommendedName>
        <fullName evidence="5">NOT2/NOT3/NOT5 C-terminal domain-containing protein</fullName>
    </recommendedName>
</protein>
<dbReference type="PANTHER" id="PTHR23326">
    <property type="entry name" value="CCR4 NOT-RELATED"/>
    <property type="match status" value="1"/>
</dbReference>
<dbReference type="GeneID" id="17257019"/>
<evidence type="ECO:0000256" key="3">
    <source>
        <dbReference type="ARBA" id="ARBA00023163"/>
    </source>
</evidence>
<dbReference type="GO" id="GO:0030015">
    <property type="term" value="C:CCR4-NOT core complex"/>
    <property type="evidence" value="ECO:0007669"/>
    <property type="project" value="InterPro"/>
</dbReference>
<accession>A0A0D3IHV1</accession>
<proteinExistence type="inferred from homology"/>
<dbReference type="Gene3D" id="2.30.30.1020">
    <property type="entry name" value="CCR4-NOT complex subunit 2/3/5, C-terminal domain"/>
    <property type="match status" value="1"/>
</dbReference>
<dbReference type="PaxDb" id="2903-EOD10836"/>
<dbReference type="AlphaFoldDB" id="A0A0D3IHV1"/>
<organism evidence="6 7">
    <name type="scientific">Emiliania huxleyi (strain CCMP1516)</name>
    <dbReference type="NCBI Taxonomy" id="280463"/>
    <lineage>
        <taxon>Eukaryota</taxon>
        <taxon>Haptista</taxon>
        <taxon>Haptophyta</taxon>
        <taxon>Prymnesiophyceae</taxon>
        <taxon>Isochrysidales</taxon>
        <taxon>Noelaerhabdaceae</taxon>
        <taxon>Emiliania</taxon>
    </lineage>
</organism>
<dbReference type="GO" id="GO:0006355">
    <property type="term" value="P:regulation of DNA-templated transcription"/>
    <property type="evidence" value="ECO:0007669"/>
    <property type="project" value="InterPro"/>
</dbReference>
<dbReference type="KEGG" id="ehx:EMIHUDRAFT_465136"/>
<evidence type="ECO:0000256" key="4">
    <source>
        <dbReference type="SAM" id="MobiDB-lite"/>
    </source>
</evidence>
<dbReference type="InterPro" id="IPR038635">
    <property type="entry name" value="CCR4-NOT_su2/3/5_C_sf"/>
</dbReference>
<feature type="domain" description="NOT2/NOT3/NOT5 C-terminal" evidence="5">
    <location>
        <begin position="178"/>
        <end position="288"/>
    </location>
</feature>
<keyword evidence="3" id="KW-0804">Transcription</keyword>
<evidence type="ECO:0000313" key="6">
    <source>
        <dbReference type="EnsemblProtists" id="EOD10836"/>
    </source>
</evidence>
<dbReference type="EnsemblProtists" id="EOD10836">
    <property type="protein sequence ID" value="EOD10836"/>
    <property type="gene ID" value="EMIHUDRAFT_465136"/>
</dbReference>
<reference evidence="7" key="1">
    <citation type="journal article" date="2013" name="Nature">
        <title>Pan genome of the phytoplankton Emiliania underpins its global distribution.</title>
        <authorList>
            <person name="Read B.A."/>
            <person name="Kegel J."/>
            <person name="Klute M.J."/>
            <person name="Kuo A."/>
            <person name="Lefebvre S.C."/>
            <person name="Maumus F."/>
            <person name="Mayer C."/>
            <person name="Miller J."/>
            <person name="Monier A."/>
            <person name="Salamov A."/>
            <person name="Young J."/>
            <person name="Aguilar M."/>
            <person name="Claverie J.M."/>
            <person name="Frickenhaus S."/>
            <person name="Gonzalez K."/>
            <person name="Herman E.K."/>
            <person name="Lin Y.C."/>
            <person name="Napier J."/>
            <person name="Ogata H."/>
            <person name="Sarno A.F."/>
            <person name="Shmutz J."/>
            <person name="Schroeder D."/>
            <person name="de Vargas C."/>
            <person name="Verret F."/>
            <person name="von Dassow P."/>
            <person name="Valentin K."/>
            <person name="Van de Peer Y."/>
            <person name="Wheeler G."/>
            <person name="Dacks J.B."/>
            <person name="Delwiche C.F."/>
            <person name="Dyhrman S.T."/>
            <person name="Glockner G."/>
            <person name="John U."/>
            <person name="Richards T."/>
            <person name="Worden A.Z."/>
            <person name="Zhang X."/>
            <person name="Grigoriev I.V."/>
            <person name="Allen A.E."/>
            <person name="Bidle K."/>
            <person name="Borodovsky M."/>
            <person name="Bowler C."/>
            <person name="Brownlee C."/>
            <person name="Cock J.M."/>
            <person name="Elias M."/>
            <person name="Gladyshev V.N."/>
            <person name="Groth M."/>
            <person name="Guda C."/>
            <person name="Hadaegh A."/>
            <person name="Iglesias-Rodriguez M.D."/>
            <person name="Jenkins J."/>
            <person name="Jones B.M."/>
            <person name="Lawson T."/>
            <person name="Leese F."/>
            <person name="Lindquist E."/>
            <person name="Lobanov A."/>
            <person name="Lomsadze A."/>
            <person name="Malik S.B."/>
            <person name="Marsh M.E."/>
            <person name="Mackinder L."/>
            <person name="Mock T."/>
            <person name="Mueller-Roeber B."/>
            <person name="Pagarete A."/>
            <person name="Parker M."/>
            <person name="Probert I."/>
            <person name="Quesneville H."/>
            <person name="Raines C."/>
            <person name="Rensing S.A."/>
            <person name="Riano-Pachon D.M."/>
            <person name="Richier S."/>
            <person name="Rokitta S."/>
            <person name="Shiraiwa Y."/>
            <person name="Soanes D.M."/>
            <person name="van der Giezen M."/>
            <person name="Wahlund T.M."/>
            <person name="Williams B."/>
            <person name="Wilson W."/>
            <person name="Wolfe G."/>
            <person name="Wurch L.L."/>
        </authorList>
    </citation>
    <scope>NUCLEOTIDE SEQUENCE</scope>
</reference>
<evidence type="ECO:0000256" key="2">
    <source>
        <dbReference type="ARBA" id="ARBA00023015"/>
    </source>
</evidence>
<comment type="similarity">
    <text evidence="1">Belongs to the CNOT2/3/5 family.</text>
</comment>
<keyword evidence="7" id="KW-1185">Reference proteome</keyword>
<evidence type="ECO:0000256" key="1">
    <source>
        <dbReference type="ARBA" id="ARBA00007682"/>
    </source>
</evidence>
<evidence type="ECO:0000313" key="7">
    <source>
        <dbReference type="Proteomes" id="UP000013827"/>
    </source>
</evidence>
<reference evidence="6" key="2">
    <citation type="submission" date="2024-10" db="UniProtKB">
        <authorList>
            <consortium name="EnsemblProtists"/>
        </authorList>
    </citation>
    <scope>IDENTIFICATION</scope>
</reference>
<dbReference type="RefSeq" id="XP_005763265.1">
    <property type="nucleotide sequence ID" value="XM_005763208.1"/>
</dbReference>
<dbReference type="eggNOG" id="KOG2151">
    <property type="taxonomic scope" value="Eukaryota"/>
</dbReference>
<dbReference type="InterPro" id="IPR040168">
    <property type="entry name" value="Not2/3/5"/>
</dbReference>
<feature type="region of interest" description="Disordered" evidence="4">
    <location>
        <begin position="18"/>
        <end position="52"/>
    </location>
</feature>
<dbReference type="STRING" id="2903.R1DJ08"/>
<evidence type="ECO:0000259" key="5">
    <source>
        <dbReference type="Pfam" id="PF04153"/>
    </source>
</evidence>
<feature type="region of interest" description="Disordered" evidence="4">
    <location>
        <begin position="80"/>
        <end position="109"/>
    </location>
</feature>
<dbReference type="InterPro" id="IPR007282">
    <property type="entry name" value="NOT2/3/5_C"/>
</dbReference>
<keyword evidence="2" id="KW-0805">Transcription regulation</keyword>